<feature type="compositionally biased region" description="Acidic residues" evidence="1">
    <location>
        <begin position="223"/>
        <end position="234"/>
    </location>
</feature>
<sequence>MKISAPYNHARYVKIQARNITTFSVAIKLRALRVISRACYLNPKSGDVSYRNLAFHLVAGVNASEGDLKIAETEVATKGVTVDGIKNARPTMCLSTTKNPSWNLTLPANASIYRVSIFGSFPTALRVDVRETMDEAIGQFCGTLQSSDSSVIETSVVCDVRSQQNQPLGLNGYIITIQPTATSDSATIMLCEVEVWGVTPAMQDIVAKKKEDERIASLPPEPDPTDEPTDEPTDDASFSTAPTTEPPAPFPPALSPLAPSPLAPSPPAPSPPTDPPTPDLPVTP</sequence>
<evidence type="ECO:0000256" key="1">
    <source>
        <dbReference type="SAM" id="MobiDB-lite"/>
    </source>
</evidence>
<gene>
    <name evidence="2" type="primary">RvY_16436</name>
    <name evidence="2" type="synonym">RvY_16436.2</name>
    <name evidence="2" type="ORF">RvY_16436-2</name>
</gene>
<reference evidence="2 3" key="1">
    <citation type="journal article" date="2016" name="Nat. Commun.">
        <title>Extremotolerant tardigrade genome and improved radiotolerance of human cultured cells by tardigrade-unique protein.</title>
        <authorList>
            <person name="Hashimoto T."/>
            <person name="Horikawa D.D."/>
            <person name="Saito Y."/>
            <person name="Kuwahara H."/>
            <person name="Kozuka-Hata H."/>
            <person name="Shin-I T."/>
            <person name="Minakuchi Y."/>
            <person name="Ohishi K."/>
            <person name="Motoyama A."/>
            <person name="Aizu T."/>
            <person name="Enomoto A."/>
            <person name="Kondo K."/>
            <person name="Tanaka S."/>
            <person name="Hara Y."/>
            <person name="Koshikawa S."/>
            <person name="Sagara H."/>
            <person name="Miura T."/>
            <person name="Yokobori S."/>
            <person name="Miyagawa K."/>
            <person name="Suzuki Y."/>
            <person name="Kubo T."/>
            <person name="Oyama M."/>
            <person name="Kohara Y."/>
            <person name="Fujiyama A."/>
            <person name="Arakawa K."/>
            <person name="Katayama T."/>
            <person name="Toyoda A."/>
            <person name="Kunieda T."/>
        </authorList>
    </citation>
    <scope>NUCLEOTIDE SEQUENCE [LARGE SCALE GENOMIC DNA]</scope>
    <source>
        <strain evidence="2 3">YOKOZUNA-1</strain>
    </source>
</reference>
<evidence type="ECO:0000313" key="3">
    <source>
        <dbReference type="Proteomes" id="UP000186922"/>
    </source>
</evidence>
<proteinExistence type="predicted"/>
<evidence type="ECO:0000313" key="2">
    <source>
        <dbReference type="EMBL" id="GAV06445.1"/>
    </source>
</evidence>
<name>A0A1D1VYH1_RAMVA</name>
<dbReference type="AlphaFoldDB" id="A0A1D1VYH1"/>
<dbReference type="Gene3D" id="2.60.120.260">
    <property type="entry name" value="Galactose-binding domain-like"/>
    <property type="match status" value="1"/>
</dbReference>
<accession>A0A1D1VYH1</accession>
<dbReference type="Proteomes" id="UP000186922">
    <property type="component" value="Unassembled WGS sequence"/>
</dbReference>
<protein>
    <submittedName>
        <fullName evidence="2">Uncharacterized protein</fullName>
    </submittedName>
</protein>
<feature type="region of interest" description="Disordered" evidence="1">
    <location>
        <begin position="210"/>
        <end position="284"/>
    </location>
</feature>
<dbReference type="EMBL" id="BDGG01000013">
    <property type="protein sequence ID" value="GAV06445.1"/>
    <property type="molecule type" value="Genomic_DNA"/>
</dbReference>
<organism evidence="2 3">
    <name type="scientific">Ramazzottius varieornatus</name>
    <name type="common">Water bear</name>
    <name type="synonym">Tardigrade</name>
    <dbReference type="NCBI Taxonomy" id="947166"/>
    <lineage>
        <taxon>Eukaryota</taxon>
        <taxon>Metazoa</taxon>
        <taxon>Ecdysozoa</taxon>
        <taxon>Tardigrada</taxon>
        <taxon>Eutardigrada</taxon>
        <taxon>Parachela</taxon>
        <taxon>Hypsibioidea</taxon>
        <taxon>Ramazzottiidae</taxon>
        <taxon>Ramazzottius</taxon>
    </lineage>
</organism>
<keyword evidence="3" id="KW-1185">Reference proteome</keyword>
<feature type="compositionally biased region" description="Pro residues" evidence="1">
    <location>
        <begin position="244"/>
        <end position="284"/>
    </location>
</feature>
<comment type="caution">
    <text evidence="2">The sequence shown here is derived from an EMBL/GenBank/DDBJ whole genome shotgun (WGS) entry which is preliminary data.</text>
</comment>